<organism evidence="11 12">
    <name type="scientific">Citricoccus muralis</name>
    <dbReference type="NCBI Taxonomy" id="169134"/>
    <lineage>
        <taxon>Bacteria</taxon>
        <taxon>Bacillati</taxon>
        <taxon>Actinomycetota</taxon>
        <taxon>Actinomycetes</taxon>
        <taxon>Micrococcales</taxon>
        <taxon>Micrococcaceae</taxon>
        <taxon>Citricoccus</taxon>
    </lineage>
</organism>
<evidence type="ECO:0000256" key="4">
    <source>
        <dbReference type="ARBA" id="ARBA00022692"/>
    </source>
</evidence>
<sequence length="502" mass="57302">MLSPFDDLTALAALPTWVTVLIWTIDIIIRLALLGIVPGNRRPSVAMAWLLVIFIMPLPGLLLFLLLGTARLGGQRRARQDAVTDELTRATRHLELPHQLGEAPEYVEASANLTRALTGFPMLDGNRFEMITDYRECLARMAADIDQAADYVHVMFYIMAVDPEGRKGYADVVIEAMERAQQRGVKVRLLFDHIASLRVKGYRKMLRRLRGSGIEFHLAMPFQPWRGKYQRPDLRNHRKMLIVDGEVAYTGSLNLIEPGYKRPSSWNMGREWVDVMARVTGPTVASLDLVFATDWYSETGEHLDEVLRGVTDEEFYDHEGAIAQVIPSGPGFATENNLRAFNHLFYNAEQSLTVVSPYLVPDDSMLYALTGAAQRGIDVELIVCRKADQFMVHHAQQSYYRQLLRAGIRIFRYPDPDVLHSKLFTIDDEVAMIGSSNMDMRSFSLNMEVSVLVADEDVVRDVNEIIRSYRDQCEELTLEEWLKRPRHKRWLDNVFRLTSALQ</sequence>
<dbReference type="InterPro" id="IPR025202">
    <property type="entry name" value="PLD-like_dom"/>
</dbReference>
<keyword evidence="7 9" id="KW-0472">Membrane</keyword>
<evidence type="ECO:0000256" key="8">
    <source>
        <dbReference type="NCBIfam" id="TIGR04265"/>
    </source>
</evidence>
<dbReference type="InterPro" id="IPR001736">
    <property type="entry name" value="PLipase_D/transphosphatidylase"/>
</dbReference>
<evidence type="ECO:0000259" key="10">
    <source>
        <dbReference type="PROSITE" id="PS50035"/>
    </source>
</evidence>
<dbReference type="SUPFAM" id="SSF56024">
    <property type="entry name" value="Phospholipase D/nuclease"/>
    <property type="match status" value="2"/>
</dbReference>
<reference evidence="11 12" key="1">
    <citation type="submission" date="2023-04" db="EMBL/GenBank/DDBJ databases">
        <title>Funneling lignin-derived compounds into biodiesel using alkali-halophilic Citricoccus sp. P2.</title>
        <authorList>
            <person name="Luo C.-B."/>
        </authorList>
    </citation>
    <scope>NUCLEOTIDE SEQUENCE [LARGE SCALE GENOMIC DNA]</scope>
    <source>
        <strain evidence="11 12">P2</strain>
    </source>
</reference>
<evidence type="ECO:0000256" key="5">
    <source>
        <dbReference type="ARBA" id="ARBA00022737"/>
    </source>
</evidence>
<feature type="transmembrane region" description="Helical" evidence="9">
    <location>
        <begin position="12"/>
        <end position="33"/>
    </location>
</feature>
<feature type="transmembrane region" description="Helical" evidence="9">
    <location>
        <begin position="45"/>
        <end position="67"/>
    </location>
</feature>
<proteinExistence type="predicted"/>
<evidence type="ECO:0000256" key="2">
    <source>
        <dbReference type="ARBA" id="ARBA00022475"/>
    </source>
</evidence>
<accession>A0ABY8H4I4</accession>
<keyword evidence="4 9" id="KW-0812">Transmembrane</keyword>
<keyword evidence="12" id="KW-1185">Reference proteome</keyword>
<evidence type="ECO:0000313" key="12">
    <source>
        <dbReference type="Proteomes" id="UP001219037"/>
    </source>
</evidence>
<dbReference type="PROSITE" id="PS50035">
    <property type="entry name" value="PLD"/>
    <property type="match status" value="2"/>
</dbReference>
<dbReference type="EC" id="2.7.8.-" evidence="8"/>
<gene>
    <name evidence="11" type="primary">cls</name>
    <name evidence="11" type="ORF">P8192_11745</name>
</gene>
<evidence type="ECO:0000256" key="3">
    <source>
        <dbReference type="ARBA" id="ARBA00022679"/>
    </source>
</evidence>
<dbReference type="NCBIfam" id="TIGR04265">
    <property type="entry name" value="bac_cardiolipin"/>
    <property type="match status" value="1"/>
</dbReference>
<evidence type="ECO:0000313" key="11">
    <source>
        <dbReference type="EMBL" id="WFP16056.1"/>
    </source>
</evidence>
<keyword evidence="2" id="KW-1003">Cell membrane</keyword>
<dbReference type="PANTHER" id="PTHR21248:SF22">
    <property type="entry name" value="PHOSPHOLIPASE D"/>
    <property type="match status" value="1"/>
</dbReference>
<evidence type="ECO:0000256" key="6">
    <source>
        <dbReference type="ARBA" id="ARBA00022989"/>
    </source>
</evidence>
<dbReference type="RefSeq" id="WP_278157223.1">
    <property type="nucleotide sequence ID" value="NZ_CP121252.1"/>
</dbReference>
<dbReference type="Gene3D" id="3.30.870.10">
    <property type="entry name" value="Endonuclease Chain A"/>
    <property type="match status" value="2"/>
</dbReference>
<dbReference type="Pfam" id="PF13091">
    <property type="entry name" value="PLDc_2"/>
    <property type="match status" value="2"/>
</dbReference>
<dbReference type="SMART" id="SM00155">
    <property type="entry name" value="PLDc"/>
    <property type="match status" value="2"/>
</dbReference>
<dbReference type="InterPro" id="IPR022924">
    <property type="entry name" value="Cardiolipin_synthase"/>
</dbReference>
<keyword evidence="6 9" id="KW-1133">Transmembrane helix</keyword>
<feature type="domain" description="PLD phosphodiesterase" evidence="10">
    <location>
        <begin position="232"/>
        <end position="259"/>
    </location>
</feature>
<dbReference type="EMBL" id="CP121252">
    <property type="protein sequence ID" value="WFP16056.1"/>
    <property type="molecule type" value="Genomic_DNA"/>
</dbReference>
<evidence type="ECO:0000256" key="1">
    <source>
        <dbReference type="ARBA" id="ARBA00004236"/>
    </source>
</evidence>
<dbReference type="PANTHER" id="PTHR21248">
    <property type="entry name" value="CARDIOLIPIN SYNTHASE"/>
    <property type="match status" value="1"/>
</dbReference>
<name>A0ABY8H4I4_9MICC</name>
<evidence type="ECO:0000256" key="7">
    <source>
        <dbReference type="ARBA" id="ARBA00023136"/>
    </source>
</evidence>
<dbReference type="Proteomes" id="UP001219037">
    <property type="component" value="Chromosome"/>
</dbReference>
<comment type="subcellular location">
    <subcellularLocation>
        <location evidence="1">Cell membrane</location>
    </subcellularLocation>
</comment>
<feature type="domain" description="PLD phosphodiesterase" evidence="10">
    <location>
        <begin position="415"/>
        <end position="442"/>
    </location>
</feature>
<evidence type="ECO:0000256" key="9">
    <source>
        <dbReference type="SAM" id="Phobius"/>
    </source>
</evidence>
<protein>
    <recommendedName>
        <fullName evidence="8">Cardiolipin synthase</fullName>
        <ecNumber evidence="8">2.7.8.-</ecNumber>
    </recommendedName>
</protein>
<keyword evidence="3" id="KW-0808">Transferase</keyword>
<keyword evidence="5" id="KW-0677">Repeat</keyword>